<dbReference type="EMBL" id="CACTIH010003765">
    <property type="protein sequence ID" value="CAA2984478.1"/>
    <property type="molecule type" value="Genomic_DNA"/>
</dbReference>
<accession>A0A8S0RWL0</accession>
<gene>
    <name evidence="5" type="ORF">OLEA9_A030809</name>
</gene>
<protein>
    <submittedName>
        <fullName evidence="5">Sentrin-specific protease 1-like</fullName>
    </submittedName>
</protein>
<comment type="caution">
    <text evidence="5">The sequence shown here is derived from an EMBL/GenBank/DDBJ whole genome shotgun (WGS) entry which is preliminary data.</text>
</comment>
<sequence length="224" mass="25748">MDACFYFIRQIAKLGKNVKYRATTTNSWFQMKIKDIFPTFMKDPNVLLSESSLLEVATGHSLPFSSPWADVDFVFMLIIPTNKAHWMLSRLQFRSHTLTVFNSTGKSYRDWKVLQGIEPYVKVLPALMNTLGISKKDPDYHELEAKELKVIIDDTLPQQTNGHDCGIFVVLYALYLIRGGKCSIPQKFDASKFKTNIVMLLYKHRQVYTKKVNQPMTGEAIVIE</sequence>
<feature type="domain" description="Ubiquitin-like protease family profile" evidence="4">
    <location>
        <begin position="1"/>
        <end position="176"/>
    </location>
</feature>
<proteinExistence type="inferred from homology"/>
<dbReference type="SUPFAM" id="SSF54001">
    <property type="entry name" value="Cysteine proteinases"/>
    <property type="match status" value="1"/>
</dbReference>
<dbReference type="Gene3D" id="3.40.395.10">
    <property type="entry name" value="Adenoviral Proteinase, Chain A"/>
    <property type="match status" value="1"/>
</dbReference>
<evidence type="ECO:0000313" key="6">
    <source>
        <dbReference type="Proteomes" id="UP000594638"/>
    </source>
</evidence>
<dbReference type="AlphaFoldDB" id="A0A8S0RWL0"/>
<evidence type="ECO:0000256" key="3">
    <source>
        <dbReference type="ARBA" id="ARBA00022801"/>
    </source>
</evidence>
<dbReference type="InterPro" id="IPR038765">
    <property type="entry name" value="Papain-like_cys_pep_sf"/>
</dbReference>
<keyword evidence="6" id="KW-1185">Reference proteome</keyword>
<dbReference type="Gramene" id="OE9A030809T1">
    <property type="protein sequence ID" value="OE9A030809C1"/>
    <property type="gene ID" value="OE9A030809"/>
</dbReference>
<dbReference type="PROSITE" id="PS50600">
    <property type="entry name" value="ULP_PROTEASE"/>
    <property type="match status" value="1"/>
</dbReference>
<dbReference type="InterPro" id="IPR003653">
    <property type="entry name" value="Peptidase_C48_C"/>
</dbReference>
<dbReference type="GO" id="GO:0006508">
    <property type="term" value="P:proteolysis"/>
    <property type="evidence" value="ECO:0007669"/>
    <property type="project" value="UniProtKB-KW"/>
</dbReference>
<dbReference type="Pfam" id="PF02902">
    <property type="entry name" value="Peptidase_C48"/>
    <property type="match status" value="1"/>
</dbReference>
<dbReference type="OrthoDB" id="693742at2759"/>
<evidence type="ECO:0000313" key="5">
    <source>
        <dbReference type="EMBL" id="CAA2984478.1"/>
    </source>
</evidence>
<dbReference type="Proteomes" id="UP000594638">
    <property type="component" value="Unassembled WGS sequence"/>
</dbReference>
<evidence type="ECO:0000259" key="4">
    <source>
        <dbReference type="PROSITE" id="PS50600"/>
    </source>
</evidence>
<comment type="similarity">
    <text evidence="1">Belongs to the peptidase C48 family.</text>
</comment>
<reference evidence="5 6" key="1">
    <citation type="submission" date="2019-12" db="EMBL/GenBank/DDBJ databases">
        <authorList>
            <person name="Alioto T."/>
            <person name="Alioto T."/>
            <person name="Gomez Garrido J."/>
        </authorList>
    </citation>
    <scope>NUCLEOTIDE SEQUENCE [LARGE SCALE GENOMIC DNA]</scope>
</reference>
<name>A0A8S0RWL0_OLEEU</name>
<keyword evidence="3" id="KW-0378">Hydrolase</keyword>
<dbReference type="GO" id="GO:0008234">
    <property type="term" value="F:cysteine-type peptidase activity"/>
    <property type="evidence" value="ECO:0007669"/>
    <property type="project" value="InterPro"/>
</dbReference>
<evidence type="ECO:0000256" key="1">
    <source>
        <dbReference type="ARBA" id="ARBA00005234"/>
    </source>
</evidence>
<organism evidence="5 6">
    <name type="scientific">Olea europaea subsp. europaea</name>
    <dbReference type="NCBI Taxonomy" id="158383"/>
    <lineage>
        <taxon>Eukaryota</taxon>
        <taxon>Viridiplantae</taxon>
        <taxon>Streptophyta</taxon>
        <taxon>Embryophyta</taxon>
        <taxon>Tracheophyta</taxon>
        <taxon>Spermatophyta</taxon>
        <taxon>Magnoliopsida</taxon>
        <taxon>eudicotyledons</taxon>
        <taxon>Gunneridae</taxon>
        <taxon>Pentapetalae</taxon>
        <taxon>asterids</taxon>
        <taxon>lamiids</taxon>
        <taxon>Lamiales</taxon>
        <taxon>Oleaceae</taxon>
        <taxon>Oleeae</taxon>
        <taxon>Olea</taxon>
    </lineage>
</organism>
<evidence type="ECO:0000256" key="2">
    <source>
        <dbReference type="ARBA" id="ARBA00022670"/>
    </source>
</evidence>
<keyword evidence="2 5" id="KW-0645">Protease</keyword>